<evidence type="ECO:0000256" key="5">
    <source>
        <dbReference type="ARBA" id="ARBA00023102"/>
    </source>
</evidence>
<sequence>MAAEEDPKRARLEPDDDRSREVVLLDYGAGNVQSVVNAVRQLGYVVRFVKTPEDILTAPRLLFPGVGAFGPCVDALQRLGFFGPLKQYLDADRPFFGICLGMQTLFEGSEECPGVAGLGVMPGVVARFPDRLGLAVPAIGWHGVAPMAADSWPLLAEQVRCYFVHSYRVPMPASGDAPWALACSEYGERYVCAVRRGNCVACQFHPEKSGAVGLEVLGRWLGGAPESSVPRAAALPAQVLPPARRVIACMDVRSNDAGDLVVTKGDQYDVREEGSSGDKGQVRNLGKPVALAERYYSEGADEVTFLNITSFREMILDDTPMLELLRNAAEKCFVPMTVGGGIRSYTDAAGKHYSALTVADAYFRAGADKVSLGTDAVEAAKEYIAKGKLTGETSIEQISKKYGRQAVVISVDPRRMYVASPDVTSHTCVEVGTPGGPPPGPNGERFLWYCCTLKGGRENSDIDVIQLAQAVDALGAGEILLNCIDRDGQNSGYELDLIRQVKGACSIPVIASSGAGAVEHFAEALGKPGSTERAGGADAALAAGIFHRKEVSIADVKKHLSEVAKIPVERRSSGRVDDQRAAETQAGAATAAAEAALAAAQGHLEATRELLEALVFESSASGGGMPESVLAARAAARAALAAALPGPAALRVDVPVEPGAAWLLLQKESSQAVLRGLQASDRAPAARLAAATAANAADAAWAASWAPGDTTGATTIAPDSDHDCDHPTLTTRLAKITKPKGRAPAGSSQKGDIDWSVFGLDLEPPPGAGPAHGPANPAAPALPVGPRPGAYPPNGRHSPGGLARVKLDSLDGRAAAAKAAYPAAFDAADLSHLRSSMRRAPGYTDLSGEGKDHLPSVDELLRARGVDYSRPPVPGDANLPLEVFEDSTMCTRTPEEWQRFMQETARTTLPSSGASEALKLGEDGTGRWQGATVRSWNPESRRWLLRWTTGTEDQVMNLYVLFSGDDPVLFADRLQKAIQNRKYANSLLKYHFFIDSMPEEGPLAADWPRVRGAHREHGPRGHVGQRQRVRRQDMALEGLVADQKDYARTQNLITFDKVYSQGNLNTLPIDLTLPPPQPPAPVPYLAVKMLPSWDPSMGPPDTAMPRGFKQAFEWFCKASLLIRSEVCAALLVTRKMCLDLKSERAFETSFTSPMRLQEFSERQEAAVMRLKGRLGMWVNTIRMRVTQCLQKATVKWFHLNETSLEAYRASRLRPLLVCARLMMSNAFLLLGEESLKSYVGAIEALAPVRLEMPEGSGALTALRNIVADPKAEGGERVVDPLFKQTMFRLELQVVEPEAAPEEAAAQQEQKKGASKDRPNTKDGKRGKAGAKDQPAADAPPEKPPLRFGFTTKPGEFKKAVVAAFEKGVAAFQDVHSVESVLLPHLIREDHLNPNFTGEDAWVESLRMRAEAACDVHEPWLQDVLNLVDSFQDVVTLDPGAAVEKLKKDPAPPDQVRQMIEEKQKRQRELLATFPEDRDPTPVGFFRLDVSTVRQHLNDKLEQSVQMLLKYLADQLQRDIHEATVAFSDIFAKLREEVNTIEECSDMRDYLKSVPGELSKLQTAINDAMVLTDIVEDLGYVLPTETLNSRWQMFGSPGDVKGKAAKVEEYLDSRHKEFLRRQEEDQKEFDRRLNSLEQVVESFAQFQ</sequence>
<comment type="similarity">
    <text evidence="9">Belongs to the HisA/HisF family.</text>
</comment>
<evidence type="ECO:0000256" key="10">
    <source>
        <dbReference type="SAM" id="MobiDB-lite"/>
    </source>
</evidence>
<dbReference type="HAMAP" id="MF_00278">
    <property type="entry name" value="HisH"/>
    <property type="match status" value="1"/>
</dbReference>
<organism evidence="12 13">
    <name type="scientific">Prorocentrum cordatum</name>
    <dbReference type="NCBI Taxonomy" id="2364126"/>
    <lineage>
        <taxon>Eukaryota</taxon>
        <taxon>Sar</taxon>
        <taxon>Alveolata</taxon>
        <taxon>Dinophyceae</taxon>
        <taxon>Prorocentrales</taxon>
        <taxon>Prorocentraceae</taxon>
        <taxon>Prorocentrum</taxon>
    </lineage>
</organism>
<dbReference type="Pfam" id="PF00117">
    <property type="entry name" value="GATase"/>
    <property type="match status" value="1"/>
</dbReference>
<evidence type="ECO:0000256" key="2">
    <source>
        <dbReference type="ARBA" id="ARBA00022605"/>
    </source>
</evidence>
<keyword evidence="3" id="KW-0378">Hydrolase</keyword>
<dbReference type="PANTHER" id="PTHR21235:SF2">
    <property type="entry name" value="IMIDAZOLE GLYCEROL PHOSPHATE SYNTHASE HISHF"/>
    <property type="match status" value="1"/>
</dbReference>
<dbReference type="EMBL" id="CAUYUJ010014641">
    <property type="protein sequence ID" value="CAK0844190.1"/>
    <property type="molecule type" value="Genomic_DNA"/>
</dbReference>
<evidence type="ECO:0000259" key="11">
    <source>
        <dbReference type="Pfam" id="PF00117"/>
    </source>
</evidence>
<keyword evidence="2 9" id="KW-0028">Amino-acid biosynthesis</keyword>
<keyword evidence="13" id="KW-1185">Reference proteome</keyword>
<dbReference type="Pfam" id="PF00977">
    <property type="entry name" value="His_biosynth"/>
    <property type="match status" value="1"/>
</dbReference>
<dbReference type="NCBIfam" id="TIGR01855">
    <property type="entry name" value="IMP_synth_hisH"/>
    <property type="match status" value="1"/>
</dbReference>
<dbReference type="InterPro" id="IPR050064">
    <property type="entry name" value="IGPS_HisA/HisF"/>
</dbReference>
<dbReference type="CDD" id="cd01748">
    <property type="entry name" value="GATase1_IGP_Synthase"/>
    <property type="match status" value="1"/>
</dbReference>
<evidence type="ECO:0000313" key="13">
    <source>
        <dbReference type="Proteomes" id="UP001189429"/>
    </source>
</evidence>
<dbReference type="Proteomes" id="UP001189429">
    <property type="component" value="Unassembled WGS sequence"/>
</dbReference>
<feature type="region of interest" description="Disordered" evidence="10">
    <location>
        <begin position="762"/>
        <end position="790"/>
    </location>
</feature>
<feature type="domain" description="Glutamine amidotransferase" evidence="11">
    <location>
        <begin position="23"/>
        <end position="210"/>
    </location>
</feature>
<keyword evidence="5 9" id="KW-0368">Histidine biosynthesis</keyword>
<dbReference type="SUPFAM" id="SSF51366">
    <property type="entry name" value="Ribulose-phoshate binding barrel"/>
    <property type="match status" value="1"/>
</dbReference>
<comment type="catalytic activity">
    <reaction evidence="8">
        <text>L-glutamine + H2O = L-glutamate + NH4(+)</text>
        <dbReference type="Rhea" id="RHEA:15889"/>
        <dbReference type="ChEBI" id="CHEBI:15377"/>
        <dbReference type="ChEBI" id="CHEBI:28938"/>
        <dbReference type="ChEBI" id="CHEBI:29985"/>
        <dbReference type="ChEBI" id="CHEBI:58359"/>
        <dbReference type="EC" id="3.5.1.2"/>
    </reaction>
</comment>
<evidence type="ECO:0000256" key="6">
    <source>
        <dbReference type="ARBA" id="ARBA00023239"/>
    </source>
</evidence>
<comment type="caution">
    <text evidence="12">The sequence shown here is derived from an EMBL/GenBank/DDBJ whole genome shotgun (WGS) entry which is preliminary data.</text>
</comment>
<gene>
    <name evidence="12" type="ORF">PCOR1329_LOCUS38341</name>
</gene>
<keyword evidence="4" id="KW-0315">Glutamine amidotransferase</keyword>
<dbReference type="InterPro" id="IPR017926">
    <property type="entry name" value="GATASE"/>
</dbReference>
<feature type="region of interest" description="Disordered" evidence="10">
    <location>
        <begin position="1298"/>
        <end position="1346"/>
    </location>
</feature>
<evidence type="ECO:0000256" key="3">
    <source>
        <dbReference type="ARBA" id="ARBA00022801"/>
    </source>
</evidence>
<dbReference type="InterPro" id="IPR006062">
    <property type="entry name" value="His_biosynth"/>
</dbReference>
<dbReference type="InterPro" id="IPR029062">
    <property type="entry name" value="Class_I_gatase-like"/>
</dbReference>
<feature type="compositionally biased region" description="Low complexity" evidence="10">
    <location>
        <begin position="769"/>
        <end position="782"/>
    </location>
</feature>
<evidence type="ECO:0000256" key="1">
    <source>
        <dbReference type="ARBA" id="ARBA00005091"/>
    </source>
</evidence>
<proteinExistence type="inferred from homology"/>
<dbReference type="InterPro" id="IPR010139">
    <property type="entry name" value="Imidazole-glycPsynth_HisH"/>
</dbReference>
<accession>A0ABN9TGB8</accession>
<comment type="catalytic activity">
    <reaction evidence="7">
        <text>5-[(5-phospho-1-deoxy-D-ribulos-1-ylimino)methylamino]-1-(5-phospho-beta-D-ribosyl)imidazole-4-carboxamide + L-glutamine = D-erythro-1-(imidazol-4-yl)glycerol 3-phosphate + 5-amino-1-(5-phospho-beta-D-ribosyl)imidazole-4-carboxamide + L-glutamate + H(+)</text>
        <dbReference type="Rhea" id="RHEA:24793"/>
        <dbReference type="ChEBI" id="CHEBI:15378"/>
        <dbReference type="ChEBI" id="CHEBI:29985"/>
        <dbReference type="ChEBI" id="CHEBI:58278"/>
        <dbReference type="ChEBI" id="CHEBI:58359"/>
        <dbReference type="ChEBI" id="CHEBI:58475"/>
        <dbReference type="ChEBI" id="CHEBI:58525"/>
        <dbReference type="EC" id="4.3.2.10"/>
    </reaction>
</comment>
<name>A0ABN9TGB8_9DINO</name>
<dbReference type="Gene3D" id="3.40.50.880">
    <property type="match status" value="1"/>
</dbReference>
<evidence type="ECO:0000256" key="9">
    <source>
        <dbReference type="RuleBase" id="RU003657"/>
    </source>
</evidence>
<dbReference type="SUPFAM" id="SSF52317">
    <property type="entry name" value="Class I glutamine amidotransferase-like"/>
    <property type="match status" value="1"/>
</dbReference>
<dbReference type="CDD" id="cd04731">
    <property type="entry name" value="HisF"/>
    <property type="match status" value="1"/>
</dbReference>
<evidence type="ECO:0000256" key="4">
    <source>
        <dbReference type="ARBA" id="ARBA00022962"/>
    </source>
</evidence>
<dbReference type="InterPro" id="IPR011060">
    <property type="entry name" value="RibuloseP-bd_barrel"/>
</dbReference>
<comment type="pathway">
    <text evidence="1">Amino-acid biosynthesis; L-histidine biosynthesis; L-histidine from 5-phospho-alpha-D-ribose 1-diphosphate: step 5/9.</text>
</comment>
<feature type="compositionally biased region" description="Basic and acidic residues" evidence="10">
    <location>
        <begin position="1308"/>
        <end position="1325"/>
    </location>
</feature>
<feature type="compositionally biased region" description="Low complexity" evidence="10">
    <location>
        <begin position="1298"/>
        <end position="1307"/>
    </location>
</feature>
<keyword evidence="6" id="KW-0456">Lyase</keyword>
<protein>
    <recommendedName>
        <fullName evidence="11">Glutamine amidotransferase domain-containing protein</fullName>
    </recommendedName>
</protein>
<evidence type="ECO:0000313" key="12">
    <source>
        <dbReference type="EMBL" id="CAK0844190.1"/>
    </source>
</evidence>
<dbReference type="InterPro" id="IPR013785">
    <property type="entry name" value="Aldolase_TIM"/>
</dbReference>
<evidence type="ECO:0000256" key="7">
    <source>
        <dbReference type="ARBA" id="ARBA00047838"/>
    </source>
</evidence>
<dbReference type="Gene3D" id="3.20.20.70">
    <property type="entry name" value="Aldolase class I"/>
    <property type="match status" value="1"/>
</dbReference>
<dbReference type="PANTHER" id="PTHR21235">
    <property type="entry name" value="IMIDAZOLE GLYCEROL PHOSPHATE SYNTHASE SUBUNIT HISF/H IGP SYNTHASE SUBUNIT HISF/H"/>
    <property type="match status" value="1"/>
</dbReference>
<dbReference type="PROSITE" id="PS51273">
    <property type="entry name" value="GATASE_TYPE_1"/>
    <property type="match status" value="1"/>
</dbReference>
<feature type="non-terminal residue" evidence="12">
    <location>
        <position position="1646"/>
    </location>
</feature>
<evidence type="ECO:0000256" key="8">
    <source>
        <dbReference type="ARBA" id="ARBA00049534"/>
    </source>
</evidence>
<reference evidence="12" key="1">
    <citation type="submission" date="2023-10" db="EMBL/GenBank/DDBJ databases">
        <authorList>
            <person name="Chen Y."/>
            <person name="Shah S."/>
            <person name="Dougan E. K."/>
            <person name="Thang M."/>
            <person name="Chan C."/>
        </authorList>
    </citation>
    <scope>NUCLEOTIDE SEQUENCE [LARGE SCALE GENOMIC DNA]</scope>
</reference>
<dbReference type="InterPro" id="IPR004651">
    <property type="entry name" value="HisF"/>
</dbReference>